<sequence>MARAGTPTSNHGGRPGNMLIAAQAPTSQPVSAFAGNQLAPGAASVSTIQPAPPRIGSGTTPGSLVPPPATISAAQPQQASSDPEQALETLMQQIKAANLTPSQLDQHAVATDAAVHHLGTLLQKGPSVTHGDIIREAMTAVKSGAVSPEVAARFVDKMKGSPSQLQAKLQQAVGDAMSMNVALAAIKQKTGGATASSGQPPINQTAGRQS</sequence>
<evidence type="ECO:0000313" key="3">
    <source>
        <dbReference type="Proteomes" id="UP000500767"/>
    </source>
</evidence>
<organism evidence="2 3">
    <name type="scientific">Lichenicola cladoniae</name>
    <dbReference type="NCBI Taxonomy" id="1484109"/>
    <lineage>
        <taxon>Bacteria</taxon>
        <taxon>Pseudomonadati</taxon>
        <taxon>Pseudomonadota</taxon>
        <taxon>Alphaproteobacteria</taxon>
        <taxon>Acetobacterales</taxon>
        <taxon>Acetobacteraceae</taxon>
        <taxon>Lichenicola</taxon>
    </lineage>
</organism>
<name>A0A6M8HU63_9PROT</name>
<proteinExistence type="predicted"/>
<feature type="compositionally biased region" description="Polar residues" evidence="1">
    <location>
        <begin position="1"/>
        <end position="11"/>
    </location>
</feature>
<evidence type="ECO:0000256" key="1">
    <source>
        <dbReference type="SAM" id="MobiDB-lite"/>
    </source>
</evidence>
<keyword evidence="3" id="KW-1185">Reference proteome</keyword>
<dbReference type="KEGG" id="lck:HN018_19245"/>
<gene>
    <name evidence="2" type="ORF">HN018_19245</name>
</gene>
<feature type="region of interest" description="Disordered" evidence="1">
    <location>
        <begin position="189"/>
        <end position="210"/>
    </location>
</feature>
<accession>A0A6M8HU63</accession>
<evidence type="ECO:0000313" key="2">
    <source>
        <dbReference type="EMBL" id="QKE91882.1"/>
    </source>
</evidence>
<feature type="compositionally biased region" description="Polar residues" evidence="1">
    <location>
        <begin position="72"/>
        <end position="83"/>
    </location>
</feature>
<feature type="region of interest" description="Disordered" evidence="1">
    <location>
        <begin position="40"/>
        <end position="84"/>
    </location>
</feature>
<dbReference type="RefSeq" id="WP_171835827.1">
    <property type="nucleotide sequence ID" value="NZ_CP053708.1"/>
</dbReference>
<dbReference type="EMBL" id="CP053708">
    <property type="protein sequence ID" value="QKE91882.1"/>
    <property type="molecule type" value="Genomic_DNA"/>
</dbReference>
<feature type="region of interest" description="Disordered" evidence="1">
    <location>
        <begin position="1"/>
        <end position="20"/>
    </location>
</feature>
<protein>
    <submittedName>
        <fullName evidence="2">Uncharacterized protein</fullName>
    </submittedName>
</protein>
<reference evidence="2 3" key="1">
    <citation type="journal article" date="2014" name="World J. Microbiol. Biotechnol.">
        <title>Biodiversity and physiological characteristics of Antarctic and Arctic lichens-associated bacteria.</title>
        <authorList>
            <person name="Lee Y.M."/>
            <person name="Kim E.H."/>
            <person name="Lee H.K."/>
            <person name="Hong S.G."/>
        </authorList>
    </citation>
    <scope>NUCLEOTIDE SEQUENCE [LARGE SCALE GENOMIC DNA]</scope>
    <source>
        <strain evidence="2 3">PAMC 26569</strain>
    </source>
</reference>
<feature type="compositionally biased region" description="Polar residues" evidence="1">
    <location>
        <begin position="191"/>
        <end position="210"/>
    </location>
</feature>
<dbReference type="Proteomes" id="UP000500767">
    <property type="component" value="Chromosome"/>
</dbReference>
<dbReference type="AlphaFoldDB" id="A0A6M8HU63"/>